<organism evidence="8 9">
    <name type="scientific">Gemmata massiliana</name>
    <dbReference type="NCBI Taxonomy" id="1210884"/>
    <lineage>
        <taxon>Bacteria</taxon>
        <taxon>Pseudomonadati</taxon>
        <taxon>Planctomycetota</taxon>
        <taxon>Planctomycetia</taxon>
        <taxon>Gemmatales</taxon>
        <taxon>Gemmataceae</taxon>
        <taxon>Gemmata</taxon>
    </lineage>
</organism>
<dbReference type="KEGG" id="gms:SOIL9_27870"/>
<feature type="transmembrane region" description="Helical" evidence="6">
    <location>
        <begin position="88"/>
        <end position="108"/>
    </location>
</feature>
<dbReference type="InterPro" id="IPR020846">
    <property type="entry name" value="MFS_dom"/>
</dbReference>
<proteinExistence type="predicted"/>
<reference evidence="8 9" key="1">
    <citation type="submission" date="2019-05" db="EMBL/GenBank/DDBJ databases">
        <authorList>
            <consortium name="Science for Life Laboratories"/>
        </authorList>
    </citation>
    <scope>NUCLEOTIDE SEQUENCE [LARGE SCALE GENOMIC DNA]</scope>
    <source>
        <strain evidence="8">Soil9</strain>
    </source>
</reference>
<feature type="region of interest" description="Disordered" evidence="5">
    <location>
        <begin position="464"/>
        <end position="484"/>
    </location>
</feature>
<dbReference type="AlphaFoldDB" id="A0A6P2D250"/>
<evidence type="ECO:0000313" key="8">
    <source>
        <dbReference type="EMBL" id="VTR94927.1"/>
    </source>
</evidence>
<dbReference type="InterPro" id="IPR050382">
    <property type="entry name" value="MFS_Na/Anion_cotransporter"/>
</dbReference>
<comment type="subcellular location">
    <subcellularLocation>
        <location evidence="1">Membrane</location>
        <topology evidence="1">Multi-pass membrane protein</topology>
    </subcellularLocation>
</comment>
<dbReference type="InterPro" id="IPR036259">
    <property type="entry name" value="MFS_trans_sf"/>
</dbReference>
<dbReference type="RefSeq" id="WP_162669409.1">
    <property type="nucleotide sequence ID" value="NZ_LR593886.1"/>
</dbReference>
<feature type="transmembrane region" description="Helical" evidence="6">
    <location>
        <begin position="339"/>
        <end position="360"/>
    </location>
</feature>
<dbReference type="InterPro" id="IPR011701">
    <property type="entry name" value="MFS"/>
</dbReference>
<evidence type="ECO:0000259" key="7">
    <source>
        <dbReference type="PROSITE" id="PS50850"/>
    </source>
</evidence>
<dbReference type="SUPFAM" id="SSF103473">
    <property type="entry name" value="MFS general substrate transporter"/>
    <property type="match status" value="1"/>
</dbReference>
<feature type="transmembrane region" description="Helical" evidence="6">
    <location>
        <begin position="54"/>
        <end position="76"/>
    </location>
</feature>
<feature type="transmembrane region" description="Helical" evidence="6">
    <location>
        <begin position="299"/>
        <end position="318"/>
    </location>
</feature>
<feature type="domain" description="Major facilitator superfamily (MFS) profile" evidence="7">
    <location>
        <begin position="18"/>
        <end position="461"/>
    </location>
</feature>
<dbReference type="PROSITE" id="PS50850">
    <property type="entry name" value="MFS"/>
    <property type="match status" value="1"/>
</dbReference>
<dbReference type="GO" id="GO:0022857">
    <property type="term" value="F:transmembrane transporter activity"/>
    <property type="evidence" value="ECO:0007669"/>
    <property type="project" value="InterPro"/>
</dbReference>
<evidence type="ECO:0000256" key="2">
    <source>
        <dbReference type="ARBA" id="ARBA00022692"/>
    </source>
</evidence>
<accession>A0A6P2D250</accession>
<feature type="transmembrane region" description="Helical" evidence="6">
    <location>
        <begin position="16"/>
        <end position="34"/>
    </location>
</feature>
<keyword evidence="9" id="KW-1185">Reference proteome</keyword>
<name>A0A6P2D250_9BACT</name>
<dbReference type="Gene3D" id="1.20.1250.20">
    <property type="entry name" value="MFS general substrate transporter like domains"/>
    <property type="match status" value="2"/>
</dbReference>
<keyword evidence="2 6" id="KW-0812">Transmembrane</keyword>
<evidence type="ECO:0000256" key="4">
    <source>
        <dbReference type="ARBA" id="ARBA00023136"/>
    </source>
</evidence>
<dbReference type="PANTHER" id="PTHR11662">
    <property type="entry name" value="SOLUTE CARRIER FAMILY 17"/>
    <property type="match status" value="1"/>
</dbReference>
<protein>
    <recommendedName>
        <fullName evidence="7">Major facilitator superfamily (MFS) profile domain-containing protein</fullName>
    </recommendedName>
</protein>
<gene>
    <name evidence="8" type="ORF">SOIL9_27870</name>
</gene>
<dbReference type="Proteomes" id="UP000464178">
    <property type="component" value="Chromosome"/>
</dbReference>
<evidence type="ECO:0000256" key="5">
    <source>
        <dbReference type="SAM" id="MobiDB-lite"/>
    </source>
</evidence>
<feature type="transmembrane region" description="Helical" evidence="6">
    <location>
        <begin position="398"/>
        <end position="422"/>
    </location>
</feature>
<evidence type="ECO:0000313" key="9">
    <source>
        <dbReference type="Proteomes" id="UP000464178"/>
    </source>
</evidence>
<evidence type="ECO:0000256" key="3">
    <source>
        <dbReference type="ARBA" id="ARBA00022989"/>
    </source>
</evidence>
<dbReference type="GO" id="GO:0016020">
    <property type="term" value="C:membrane"/>
    <property type="evidence" value="ECO:0007669"/>
    <property type="project" value="UniProtKB-SubCell"/>
</dbReference>
<evidence type="ECO:0000256" key="1">
    <source>
        <dbReference type="ARBA" id="ARBA00004141"/>
    </source>
</evidence>
<sequence length="484" mass="53642">MTAAPVPDQAPTRTRYWVLFLLCLLAMITYMDRAANGSAKKAIMEDLGVGEEDFFWVLIAFQLAYAMFEIPSGWLGDTRGPRSTLLRVVLWWSLFVGLTGFVGTSYLGGVYLGFTALIVIQFFFGVGEAGAFPNIAKALYNWFPAADRGFAKSIIWMSARFMGGLTPLVWVVLTDWKIGGIHKPDADGVTTGLSWRGAMWLFASVAAVWCFVFYFVFRNKPSEHPLVNEAERAEIDVGRIEAKGPVQVPWGKLVRSRNLWAICFMYVVTNFCWYFLMYFLPRTLQTEFKKWTEEPNGRILLALLAGCPLLIGMFGCLLGGTLSDRYIRRTGDRKWGRRLFGMIGYGGAGLCYFAAAGVKLADPDNLFLFAFFLVLMGFMNDLIMAPAWAVCQDIGRDYAATVSGAMNMFGNLVGAVSTLLITGLLMKKYPGTQGILICFTMYGVVYFLGVGLWLLIDPTKPIAGDSEPASRPVQATEESETVTG</sequence>
<feature type="transmembrane region" description="Helical" evidence="6">
    <location>
        <begin position="193"/>
        <end position="217"/>
    </location>
</feature>
<dbReference type="EMBL" id="LR593886">
    <property type="protein sequence ID" value="VTR94927.1"/>
    <property type="molecule type" value="Genomic_DNA"/>
</dbReference>
<keyword evidence="4 6" id="KW-0472">Membrane</keyword>
<feature type="transmembrane region" description="Helical" evidence="6">
    <location>
        <begin position="154"/>
        <end position="173"/>
    </location>
</feature>
<dbReference type="Pfam" id="PF07690">
    <property type="entry name" value="MFS_1"/>
    <property type="match status" value="1"/>
</dbReference>
<keyword evidence="3 6" id="KW-1133">Transmembrane helix</keyword>
<feature type="transmembrane region" description="Helical" evidence="6">
    <location>
        <begin position="366"/>
        <end position="391"/>
    </location>
</feature>
<dbReference type="PANTHER" id="PTHR11662:SF399">
    <property type="entry name" value="FI19708P1-RELATED"/>
    <property type="match status" value="1"/>
</dbReference>
<feature type="transmembrane region" description="Helical" evidence="6">
    <location>
        <begin position="259"/>
        <end position="279"/>
    </location>
</feature>
<feature type="transmembrane region" description="Helical" evidence="6">
    <location>
        <begin position="434"/>
        <end position="456"/>
    </location>
</feature>
<feature type="transmembrane region" description="Helical" evidence="6">
    <location>
        <begin position="114"/>
        <end position="133"/>
    </location>
</feature>
<evidence type="ECO:0000256" key="6">
    <source>
        <dbReference type="SAM" id="Phobius"/>
    </source>
</evidence>